<evidence type="ECO:0000256" key="1">
    <source>
        <dbReference type="SAM" id="SignalP"/>
    </source>
</evidence>
<protein>
    <submittedName>
        <fullName evidence="3">Amidase</fullName>
    </submittedName>
</protein>
<dbReference type="InterPro" id="IPR023631">
    <property type="entry name" value="Amidase_dom"/>
</dbReference>
<name>A0A1M5NZ51_9GAMM</name>
<keyword evidence="1" id="KW-0732">Signal</keyword>
<dbReference type="InterPro" id="IPR036928">
    <property type="entry name" value="AS_sf"/>
</dbReference>
<dbReference type="EMBL" id="FQWZ01000004">
    <property type="protein sequence ID" value="SHG94253.1"/>
    <property type="molecule type" value="Genomic_DNA"/>
</dbReference>
<organism evidence="3 4">
    <name type="scientific">Hydrocarboniphaga daqingensis</name>
    <dbReference type="NCBI Taxonomy" id="490188"/>
    <lineage>
        <taxon>Bacteria</taxon>
        <taxon>Pseudomonadati</taxon>
        <taxon>Pseudomonadota</taxon>
        <taxon>Gammaproteobacteria</taxon>
        <taxon>Nevskiales</taxon>
        <taxon>Nevskiaceae</taxon>
        <taxon>Hydrocarboniphaga</taxon>
    </lineage>
</organism>
<evidence type="ECO:0000313" key="4">
    <source>
        <dbReference type="Proteomes" id="UP000199758"/>
    </source>
</evidence>
<proteinExistence type="predicted"/>
<keyword evidence="4" id="KW-1185">Reference proteome</keyword>
<dbReference type="RefSeq" id="WP_072896907.1">
    <property type="nucleotide sequence ID" value="NZ_FQWZ01000004.1"/>
</dbReference>
<dbReference type="STRING" id="490188.SAMN04488068_1917"/>
<sequence>MKPSLNTMLFAAALALSFPTLADAKTFDLQNAGIQEIQDAVGAGALSYEKLTQLYLARIAAYDKQGPSLNTVITLNKAALDTARALDKERKTKGLRSPLMGIPILAKDNYDTADMPTSGGSFVLANSLPYQDAPSIRQLREAGAIILAKVNMDEFAHGGIGYSSRLGQTLNAHDPRRHPAGSSGATGSGLAAWFAPLGLGSDTGGSIRGPSSANGVVGIKPTNGLISRTGIMPCVLSFDTGGPMARTVYDATVALGAMTGVDPQDPLTSTSAGLYYKDYTPFLKKDALKGARLGVIRDFQGTDPEVDRVFDAALLELKAQGAVLVDGLKYPAIAINNRSDVMDPMRAEVKDNYVAYLGTLRPGLPKTVTEMAELGMKLTAPQGEFRPHPSVFTRFKALGEREPITNLSYTSAKQYGMKAVQGAVLGLMEAHQVQALVYPTRSRQPEIIDPNVANVVDRKGAPSLTSIANVTQFPDVIVPAGITNEKMPVTISFLGPAYSEPRLLGYAYSYEQATHHRVSPATTPPLPGERFDY</sequence>
<reference evidence="3 4" key="1">
    <citation type="submission" date="2016-11" db="EMBL/GenBank/DDBJ databases">
        <authorList>
            <person name="Jaros S."/>
            <person name="Januszkiewicz K."/>
            <person name="Wedrychowicz H."/>
        </authorList>
    </citation>
    <scope>NUCLEOTIDE SEQUENCE [LARGE SCALE GENOMIC DNA]</scope>
    <source>
        <strain evidence="3 4">CGMCC 1.7049</strain>
    </source>
</reference>
<dbReference type="SUPFAM" id="SSF75304">
    <property type="entry name" value="Amidase signature (AS) enzymes"/>
    <property type="match status" value="1"/>
</dbReference>
<dbReference type="Pfam" id="PF01425">
    <property type="entry name" value="Amidase"/>
    <property type="match status" value="1"/>
</dbReference>
<dbReference type="OrthoDB" id="8872210at2"/>
<gene>
    <name evidence="3" type="ORF">SAMN04488068_1917</name>
</gene>
<dbReference type="AlphaFoldDB" id="A0A1M5NZ51"/>
<feature type="domain" description="Amidase" evidence="2">
    <location>
        <begin position="51"/>
        <end position="504"/>
    </location>
</feature>
<evidence type="ECO:0000313" key="3">
    <source>
        <dbReference type="EMBL" id="SHG94253.1"/>
    </source>
</evidence>
<dbReference type="PANTHER" id="PTHR42678">
    <property type="entry name" value="AMIDASE"/>
    <property type="match status" value="1"/>
</dbReference>
<evidence type="ECO:0000259" key="2">
    <source>
        <dbReference type="Pfam" id="PF01425"/>
    </source>
</evidence>
<dbReference type="Gene3D" id="3.90.1300.10">
    <property type="entry name" value="Amidase signature (AS) domain"/>
    <property type="match status" value="1"/>
</dbReference>
<accession>A0A1M5NZ51</accession>
<dbReference type="Proteomes" id="UP000199758">
    <property type="component" value="Unassembled WGS sequence"/>
</dbReference>
<feature type="chain" id="PRO_5012047808" evidence="1">
    <location>
        <begin position="23"/>
        <end position="533"/>
    </location>
</feature>
<dbReference type="PANTHER" id="PTHR42678:SF34">
    <property type="entry name" value="OS04G0183300 PROTEIN"/>
    <property type="match status" value="1"/>
</dbReference>
<feature type="signal peptide" evidence="1">
    <location>
        <begin position="1"/>
        <end position="22"/>
    </location>
</feature>